<dbReference type="EMBL" id="JBBNAG010000006">
    <property type="protein sequence ID" value="KAK9125957.1"/>
    <property type="molecule type" value="Genomic_DNA"/>
</dbReference>
<protein>
    <submittedName>
        <fullName evidence="1">Uncharacterized protein</fullName>
    </submittedName>
</protein>
<keyword evidence="2" id="KW-1185">Reference proteome</keyword>
<evidence type="ECO:0000313" key="2">
    <source>
        <dbReference type="Proteomes" id="UP001419268"/>
    </source>
</evidence>
<name>A0AAP0J421_9MAGN</name>
<dbReference type="AlphaFoldDB" id="A0AAP0J421"/>
<gene>
    <name evidence="1" type="ORF">Scep_014803</name>
</gene>
<proteinExistence type="predicted"/>
<reference evidence="1 2" key="1">
    <citation type="submission" date="2024-01" db="EMBL/GenBank/DDBJ databases">
        <title>Genome assemblies of Stephania.</title>
        <authorList>
            <person name="Yang L."/>
        </authorList>
    </citation>
    <scope>NUCLEOTIDE SEQUENCE [LARGE SCALE GENOMIC DNA]</scope>
    <source>
        <strain evidence="1">JXDWG</strain>
        <tissue evidence="1">Leaf</tissue>
    </source>
</reference>
<accession>A0AAP0J421</accession>
<dbReference type="SUPFAM" id="SSF51735">
    <property type="entry name" value="NAD(P)-binding Rossmann-fold domains"/>
    <property type="match status" value="1"/>
</dbReference>
<dbReference type="InterPro" id="IPR036291">
    <property type="entry name" value="NAD(P)-bd_dom_sf"/>
</dbReference>
<dbReference type="Proteomes" id="UP001419268">
    <property type="component" value="Unassembled WGS sequence"/>
</dbReference>
<evidence type="ECO:0000313" key="1">
    <source>
        <dbReference type="EMBL" id="KAK9125957.1"/>
    </source>
</evidence>
<sequence>MALLNELIGDDLGCGDGLGCGDLSGAANSGDGLRLLRLQSPADARRQTDGLASPLSVRESYGSINLLINEFGVLSPLQQRNQALGDEQDFLVVANLSARVGSIGNNRLGGWHSYRSSKKALNQCLADHDNYHEYCRLLGRYKANYQHPQGVVGGGAGDGTGHMVVFSGLEVMENQLD</sequence>
<organism evidence="1 2">
    <name type="scientific">Stephania cephalantha</name>
    <dbReference type="NCBI Taxonomy" id="152367"/>
    <lineage>
        <taxon>Eukaryota</taxon>
        <taxon>Viridiplantae</taxon>
        <taxon>Streptophyta</taxon>
        <taxon>Embryophyta</taxon>
        <taxon>Tracheophyta</taxon>
        <taxon>Spermatophyta</taxon>
        <taxon>Magnoliopsida</taxon>
        <taxon>Ranunculales</taxon>
        <taxon>Menispermaceae</taxon>
        <taxon>Menispermoideae</taxon>
        <taxon>Cissampelideae</taxon>
        <taxon>Stephania</taxon>
    </lineage>
</organism>
<comment type="caution">
    <text evidence="1">The sequence shown here is derived from an EMBL/GenBank/DDBJ whole genome shotgun (WGS) entry which is preliminary data.</text>
</comment>